<accession>E7C889</accession>
<dbReference type="EMBL" id="GU568020">
    <property type="protein sequence ID" value="ADI23663.1"/>
    <property type="molecule type" value="Genomic_DNA"/>
</dbReference>
<reference evidence="1" key="1">
    <citation type="submission" date="2010-01" db="EMBL/GenBank/DDBJ databases">
        <title>Genome fragments of uncultured bacteria from the North Pacific subtropical Gyre.</title>
        <authorList>
            <person name="Pham V.D."/>
            <person name="Delong E.F."/>
        </authorList>
    </citation>
    <scope>NUCLEOTIDE SEQUENCE</scope>
</reference>
<sequence length="49" mass="5690">MLRSVLDTQLADPQAWILYPDGVWERLSGDGPTSQRHFMMLEENDRSAR</sequence>
<proteinExistence type="predicted"/>
<evidence type="ECO:0000313" key="1">
    <source>
        <dbReference type="EMBL" id="ADI23663.1"/>
    </source>
</evidence>
<name>E7C889_9BACT</name>
<dbReference type="AlphaFoldDB" id="E7C889"/>
<organism evidence="1">
    <name type="scientific">uncultured Gemmatimonadales bacterium HF4000_15H13</name>
    <dbReference type="NCBI Taxonomy" id="723618"/>
    <lineage>
        <taxon>Bacteria</taxon>
        <taxon>Pseudomonadati</taxon>
        <taxon>Gemmatimonadota</taxon>
        <taxon>Gemmatimonadia</taxon>
        <taxon>Gemmatimonadales</taxon>
        <taxon>environmental samples</taxon>
    </lineage>
</organism>
<protein>
    <submittedName>
        <fullName evidence="1">Uncharacterized protein</fullName>
    </submittedName>
</protein>